<evidence type="ECO:0000256" key="1">
    <source>
        <dbReference type="SAM" id="MobiDB-lite"/>
    </source>
</evidence>
<feature type="region of interest" description="Disordered" evidence="1">
    <location>
        <begin position="109"/>
        <end position="151"/>
    </location>
</feature>
<proteinExistence type="predicted"/>
<sequence>MGMEKYMGYEAKAPKQRPERLLPEINIAETLFHVDIEKLEFRQVGDPSNRMPIIGAKEEMGFSHFFFDTKTKNLFTGDTKMPDGIPGHVRIVLLPPLKELDPIGLARQQGLPDEFHNNNRSLKEKTIVFSKKNEPKPQQQPAIKKPRRQKL</sequence>
<name>A0A1G7GIX0_9SPHI</name>
<dbReference type="EMBL" id="FNAI01000010">
    <property type="protein sequence ID" value="SDE88087.1"/>
    <property type="molecule type" value="Genomic_DNA"/>
</dbReference>
<reference evidence="2 3" key="1">
    <citation type="submission" date="2016-10" db="EMBL/GenBank/DDBJ databases">
        <authorList>
            <person name="de Groot N.N."/>
        </authorList>
    </citation>
    <scope>NUCLEOTIDE SEQUENCE [LARGE SCALE GENOMIC DNA]</scope>
    <source>
        <strain evidence="2 3">47C3B</strain>
    </source>
</reference>
<protein>
    <submittedName>
        <fullName evidence="2">Uncharacterized protein</fullName>
    </submittedName>
</protein>
<dbReference type="AlphaFoldDB" id="A0A1G7GIX0"/>
<keyword evidence="3" id="KW-1185">Reference proteome</keyword>
<dbReference type="STRING" id="1391627.SAMN05216464_110167"/>
<accession>A0A1G7GIX0</accession>
<evidence type="ECO:0000313" key="2">
    <source>
        <dbReference type="EMBL" id="SDE88087.1"/>
    </source>
</evidence>
<organism evidence="2 3">
    <name type="scientific">Mucilaginibacter pineti</name>
    <dbReference type="NCBI Taxonomy" id="1391627"/>
    <lineage>
        <taxon>Bacteria</taxon>
        <taxon>Pseudomonadati</taxon>
        <taxon>Bacteroidota</taxon>
        <taxon>Sphingobacteriia</taxon>
        <taxon>Sphingobacteriales</taxon>
        <taxon>Sphingobacteriaceae</taxon>
        <taxon>Mucilaginibacter</taxon>
    </lineage>
</organism>
<evidence type="ECO:0000313" key="3">
    <source>
        <dbReference type="Proteomes" id="UP000199072"/>
    </source>
</evidence>
<dbReference type="Proteomes" id="UP000199072">
    <property type="component" value="Unassembled WGS sequence"/>
</dbReference>
<feature type="compositionally biased region" description="Basic and acidic residues" evidence="1">
    <location>
        <begin position="113"/>
        <end position="135"/>
    </location>
</feature>
<gene>
    <name evidence="2" type="ORF">SAMN05216464_110167</name>
</gene>